<evidence type="ECO:0000313" key="1">
    <source>
        <dbReference type="EMBL" id="KPM33433.1"/>
    </source>
</evidence>
<evidence type="ECO:0000313" key="2">
    <source>
        <dbReference type="Proteomes" id="UP000050280"/>
    </source>
</evidence>
<dbReference type="STRING" id="1300341.I595_336"/>
<name>A0A0P7AYY9_9FLAO</name>
<dbReference type="Proteomes" id="UP000050280">
    <property type="component" value="Unassembled WGS sequence"/>
</dbReference>
<sequence length="181" mass="20619">MLPLKQLIISLSMVHGFFNTANGFLLLTLSFLVFASGNATAQHKKNREQQKLERKLQRFKLQEKAMADTSFAFYIRRIKAPYVTSSNNSYGILKVGSDQVFMDQIDWVAENSKRVTIHDIGKPTNYRFLKDGDHSHQVLFETKVKGETFQFKVQNSLEQGGQLVITNAKGRSVVYDGKLKL</sequence>
<keyword evidence="2" id="KW-1185">Reference proteome</keyword>
<organism evidence="1 2">
    <name type="scientific">Croceitalea dokdonensis DOKDO 023</name>
    <dbReference type="NCBI Taxonomy" id="1300341"/>
    <lineage>
        <taxon>Bacteria</taxon>
        <taxon>Pseudomonadati</taxon>
        <taxon>Bacteroidota</taxon>
        <taxon>Flavobacteriia</taxon>
        <taxon>Flavobacteriales</taxon>
        <taxon>Flavobacteriaceae</taxon>
        <taxon>Croceitalea</taxon>
    </lineage>
</organism>
<protein>
    <recommendedName>
        <fullName evidence="3">DUF4251 domain-containing protein</fullName>
    </recommendedName>
</protein>
<reference evidence="1 2" key="1">
    <citation type="submission" date="2015-09" db="EMBL/GenBank/DDBJ databases">
        <title>Genome sequence of the marine flavobacterium Croceitalea dokdonensis DOKDO 023 that contains proton- and sodium-pumping rhodopsins.</title>
        <authorList>
            <person name="Kwon S.-K."/>
            <person name="Lee H.K."/>
            <person name="Kwak M.-J."/>
            <person name="Kim J.F."/>
        </authorList>
    </citation>
    <scope>NUCLEOTIDE SEQUENCE [LARGE SCALE GENOMIC DNA]</scope>
    <source>
        <strain evidence="1 2">DOKDO 023</strain>
    </source>
</reference>
<dbReference type="EMBL" id="LDJX01000001">
    <property type="protein sequence ID" value="KPM33433.1"/>
    <property type="molecule type" value="Genomic_DNA"/>
</dbReference>
<dbReference type="AlphaFoldDB" id="A0A0P7AYY9"/>
<accession>A0A0P7AYY9</accession>
<gene>
    <name evidence="1" type="ORF">I595_336</name>
</gene>
<dbReference type="Gene3D" id="2.40.128.410">
    <property type="match status" value="1"/>
</dbReference>
<evidence type="ECO:0008006" key="3">
    <source>
        <dbReference type="Google" id="ProtNLM"/>
    </source>
</evidence>
<proteinExistence type="predicted"/>
<comment type="caution">
    <text evidence="1">The sequence shown here is derived from an EMBL/GenBank/DDBJ whole genome shotgun (WGS) entry which is preliminary data.</text>
</comment>